<keyword evidence="3" id="KW-1185">Reference proteome</keyword>
<sequence length="100" mass="10538">MLNSKKSFLQKARIAMVAIVTIMSLGGAYAMNAPKHQDSTTWGVVSTSLNSYHVTALSPTFGCSQSTRICTVTSAVAPDANGNIAKSNANVQDMGTYHAK</sequence>
<protein>
    <submittedName>
        <fullName evidence="2">Uncharacterized protein</fullName>
    </submittedName>
</protein>
<dbReference type="EMBL" id="FNAI01000015">
    <property type="protein sequence ID" value="SDF26656.1"/>
    <property type="molecule type" value="Genomic_DNA"/>
</dbReference>
<evidence type="ECO:0000313" key="2">
    <source>
        <dbReference type="EMBL" id="SDF26656.1"/>
    </source>
</evidence>
<accession>A0A1G7JP48</accession>
<dbReference type="OrthoDB" id="799295at2"/>
<organism evidence="2 3">
    <name type="scientific">Mucilaginibacter pineti</name>
    <dbReference type="NCBI Taxonomy" id="1391627"/>
    <lineage>
        <taxon>Bacteria</taxon>
        <taxon>Pseudomonadati</taxon>
        <taxon>Bacteroidota</taxon>
        <taxon>Sphingobacteriia</taxon>
        <taxon>Sphingobacteriales</taxon>
        <taxon>Sphingobacteriaceae</taxon>
        <taxon>Mucilaginibacter</taxon>
    </lineage>
</organism>
<dbReference type="RefSeq" id="WP_091154137.1">
    <property type="nucleotide sequence ID" value="NZ_FNAI01000015.1"/>
</dbReference>
<reference evidence="2 3" key="1">
    <citation type="submission" date="2016-10" db="EMBL/GenBank/DDBJ databases">
        <authorList>
            <person name="de Groot N.N."/>
        </authorList>
    </citation>
    <scope>NUCLEOTIDE SEQUENCE [LARGE SCALE GENOMIC DNA]</scope>
    <source>
        <strain evidence="2 3">47C3B</strain>
    </source>
</reference>
<evidence type="ECO:0000313" key="3">
    <source>
        <dbReference type="Proteomes" id="UP000199072"/>
    </source>
</evidence>
<keyword evidence="1" id="KW-0812">Transmembrane</keyword>
<evidence type="ECO:0000256" key="1">
    <source>
        <dbReference type="SAM" id="Phobius"/>
    </source>
</evidence>
<keyword evidence="1" id="KW-0472">Membrane</keyword>
<name>A0A1G7JP48_9SPHI</name>
<dbReference type="AlphaFoldDB" id="A0A1G7JP48"/>
<dbReference type="Proteomes" id="UP000199072">
    <property type="component" value="Unassembled WGS sequence"/>
</dbReference>
<feature type="transmembrane region" description="Helical" evidence="1">
    <location>
        <begin position="12"/>
        <end position="31"/>
    </location>
</feature>
<keyword evidence="1" id="KW-1133">Transmembrane helix</keyword>
<dbReference type="STRING" id="1391627.SAMN05216464_11562"/>
<proteinExistence type="predicted"/>
<gene>
    <name evidence="2" type="ORF">SAMN05216464_11562</name>
</gene>